<sequence length="123" mass="14063">MTEHTCDDSCSLGHVSLSEFEWHDLSVEEVMFSSKGLKLTLCPFNESSKEYESYRLELDGELDYCMENSFSSTSLNCLEITTLDYRESKNGKISGVLGFLPGDDGYWEIRFNNVAWLLTKLSF</sequence>
<gene>
    <name evidence="1" type="ORF">GCM10007938_36310</name>
</gene>
<dbReference type="Proteomes" id="UP001157138">
    <property type="component" value="Unassembled WGS sequence"/>
</dbReference>
<reference evidence="2" key="1">
    <citation type="journal article" date="2019" name="Int. J. Syst. Evol. Microbiol.">
        <title>The Global Catalogue of Microorganisms (GCM) 10K type strain sequencing project: providing services to taxonomists for standard genome sequencing and annotation.</title>
        <authorList>
            <consortium name="The Broad Institute Genomics Platform"/>
            <consortium name="The Broad Institute Genome Sequencing Center for Infectious Disease"/>
            <person name="Wu L."/>
            <person name="Ma J."/>
        </authorList>
    </citation>
    <scope>NUCLEOTIDE SEQUENCE [LARGE SCALE GENOMIC DNA]</scope>
    <source>
        <strain evidence="2">NBRC 108723</strain>
    </source>
</reference>
<evidence type="ECO:0000313" key="2">
    <source>
        <dbReference type="Proteomes" id="UP001157138"/>
    </source>
</evidence>
<protein>
    <submittedName>
        <fullName evidence="1">Uncharacterized protein</fullName>
    </submittedName>
</protein>
<evidence type="ECO:0000313" key="1">
    <source>
        <dbReference type="EMBL" id="GLT19848.1"/>
    </source>
</evidence>
<name>A0ABQ6F2X8_9VIBR</name>
<organism evidence="1 2">
    <name type="scientific">Vibrio zhanjiangensis</name>
    <dbReference type="NCBI Taxonomy" id="1046128"/>
    <lineage>
        <taxon>Bacteria</taxon>
        <taxon>Pseudomonadati</taxon>
        <taxon>Pseudomonadota</taxon>
        <taxon>Gammaproteobacteria</taxon>
        <taxon>Vibrionales</taxon>
        <taxon>Vibrionaceae</taxon>
        <taxon>Vibrio</taxon>
    </lineage>
</organism>
<proteinExistence type="predicted"/>
<keyword evidence="2" id="KW-1185">Reference proteome</keyword>
<accession>A0ABQ6F2X8</accession>
<dbReference type="EMBL" id="BSPW01000084">
    <property type="protein sequence ID" value="GLT19848.1"/>
    <property type="molecule type" value="Genomic_DNA"/>
</dbReference>
<comment type="caution">
    <text evidence="1">The sequence shown here is derived from an EMBL/GenBank/DDBJ whole genome shotgun (WGS) entry which is preliminary data.</text>
</comment>
<dbReference type="RefSeq" id="WP_284193684.1">
    <property type="nucleotide sequence ID" value="NZ_BSPW01000084.1"/>
</dbReference>